<dbReference type="Proteomes" id="UP000000305">
    <property type="component" value="Unassembled WGS sequence"/>
</dbReference>
<sequence>MGMASWHTHKNRAIRSALIRLRSGHNKLNGTISKWDMDIQPECPHGCPETENSTHVPLHCPHYSAARRELKHEIEKLKLPFDVPTLTGINFSIPKHTQEKIAKSLINFITSSKIIERF</sequence>
<keyword evidence="2" id="KW-1185">Reference proteome</keyword>
<gene>
    <name evidence="1" type="ORF">DAPPUDRAFT_318879</name>
</gene>
<protein>
    <recommendedName>
        <fullName evidence="3">Reverse transcriptase domain-containing protein</fullName>
    </recommendedName>
</protein>
<evidence type="ECO:0008006" key="3">
    <source>
        <dbReference type="Google" id="ProtNLM"/>
    </source>
</evidence>
<accession>E9GJX2</accession>
<dbReference type="AlphaFoldDB" id="E9GJX2"/>
<dbReference type="InParanoid" id="E9GJX2"/>
<dbReference type="HOGENOM" id="CLU_167780_0_0_1"/>
<dbReference type="OrthoDB" id="3267074at2759"/>
<reference evidence="1 2" key="1">
    <citation type="journal article" date="2011" name="Science">
        <title>The ecoresponsive genome of Daphnia pulex.</title>
        <authorList>
            <person name="Colbourne J.K."/>
            <person name="Pfrender M.E."/>
            <person name="Gilbert D."/>
            <person name="Thomas W.K."/>
            <person name="Tucker A."/>
            <person name="Oakley T.H."/>
            <person name="Tokishita S."/>
            <person name="Aerts A."/>
            <person name="Arnold G.J."/>
            <person name="Basu M.K."/>
            <person name="Bauer D.J."/>
            <person name="Caceres C.E."/>
            <person name="Carmel L."/>
            <person name="Casola C."/>
            <person name="Choi J.H."/>
            <person name="Detter J.C."/>
            <person name="Dong Q."/>
            <person name="Dusheyko S."/>
            <person name="Eads B.D."/>
            <person name="Frohlich T."/>
            <person name="Geiler-Samerotte K.A."/>
            <person name="Gerlach D."/>
            <person name="Hatcher P."/>
            <person name="Jogdeo S."/>
            <person name="Krijgsveld J."/>
            <person name="Kriventseva E.V."/>
            <person name="Kultz D."/>
            <person name="Laforsch C."/>
            <person name="Lindquist E."/>
            <person name="Lopez J."/>
            <person name="Manak J.R."/>
            <person name="Muller J."/>
            <person name="Pangilinan J."/>
            <person name="Patwardhan R.P."/>
            <person name="Pitluck S."/>
            <person name="Pritham E.J."/>
            <person name="Rechtsteiner A."/>
            <person name="Rho M."/>
            <person name="Rogozin I.B."/>
            <person name="Sakarya O."/>
            <person name="Salamov A."/>
            <person name="Schaack S."/>
            <person name="Shapiro H."/>
            <person name="Shiga Y."/>
            <person name="Skalitzky C."/>
            <person name="Smith Z."/>
            <person name="Souvorov A."/>
            <person name="Sung W."/>
            <person name="Tang Z."/>
            <person name="Tsuchiya D."/>
            <person name="Tu H."/>
            <person name="Vos H."/>
            <person name="Wang M."/>
            <person name="Wolf Y.I."/>
            <person name="Yamagata H."/>
            <person name="Yamada T."/>
            <person name="Ye Y."/>
            <person name="Shaw J.R."/>
            <person name="Andrews J."/>
            <person name="Crease T.J."/>
            <person name="Tang H."/>
            <person name="Lucas S.M."/>
            <person name="Robertson H.M."/>
            <person name="Bork P."/>
            <person name="Koonin E.V."/>
            <person name="Zdobnov E.M."/>
            <person name="Grigoriev I.V."/>
            <person name="Lynch M."/>
            <person name="Boore J.L."/>
        </authorList>
    </citation>
    <scope>NUCLEOTIDE SEQUENCE [LARGE SCALE GENOMIC DNA]</scope>
</reference>
<dbReference type="KEGG" id="dpx:DAPPUDRAFT_318879"/>
<dbReference type="EMBL" id="GL732548">
    <property type="protein sequence ID" value="EFX80191.1"/>
    <property type="molecule type" value="Genomic_DNA"/>
</dbReference>
<organism evidence="1 2">
    <name type="scientific">Daphnia pulex</name>
    <name type="common">Water flea</name>
    <dbReference type="NCBI Taxonomy" id="6669"/>
    <lineage>
        <taxon>Eukaryota</taxon>
        <taxon>Metazoa</taxon>
        <taxon>Ecdysozoa</taxon>
        <taxon>Arthropoda</taxon>
        <taxon>Crustacea</taxon>
        <taxon>Branchiopoda</taxon>
        <taxon>Diplostraca</taxon>
        <taxon>Cladocera</taxon>
        <taxon>Anomopoda</taxon>
        <taxon>Daphniidae</taxon>
        <taxon>Daphnia</taxon>
    </lineage>
</organism>
<name>E9GJX2_DAPPU</name>
<evidence type="ECO:0000313" key="1">
    <source>
        <dbReference type="EMBL" id="EFX80191.1"/>
    </source>
</evidence>
<proteinExistence type="predicted"/>
<dbReference type="PhylomeDB" id="E9GJX2"/>
<evidence type="ECO:0000313" key="2">
    <source>
        <dbReference type="Proteomes" id="UP000000305"/>
    </source>
</evidence>